<dbReference type="eggNOG" id="COG1804">
    <property type="taxonomic scope" value="Bacteria"/>
</dbReference>
<evidence type="ECO:0000313" key="3">
    <source>
        <dbReference type="Proteomes" id="UP000004030"/>
    </source>
</evidence>
<dbReference type="PANTHER" id="PTHR48207:SF3">
    <property type="entry name" value="SUCCINATE--HYDROXYMETHYLGLUTARATE COA-TRANSFERASE"/>
    <property type="match status" value="1"/>
</dbReference>
<dbReference type="OrthoDB" id="5720311at2"/>
<evidence type="ECO:0000313" key="2">
    <source>
        <dbReference type="EMBL" id="EHJ59543.1"/>
    </source>
</evidence>
<reference evidence="2 3" key="1">
    <citation type="journal article" date="2012" name="J. Bacteriol.">
        <title>Genome sequence of benzo(a)pyrene-degrading bacterium Novosphingobium pentaromativorans US6-1.</title>
        <authorList>
            <person name="Luo Y.R."/>
            <person name="Kang S.G."/>
            <person name="Kim S.J."/>
            <person name="Kim M.R."/>
            <person name="Li N."/>
            <person name="Lee J.H."/>
            <person name="Kwon K.K."/>
        </authorList>
    </citation>
    <scope>NUCLEOTIDE SEQUENCE [LARGE SCALE GENOMIC DNA]</scope>
    <source>
        <strain evidence="2 3">US6-1</strain>
    </source>
</reference>
<dbReference type="PANTHER" id="PTHR48207">
    <property type="entry name" value="SUCCINATE--HYDROXYMETHYLGLUTARATE COA-TRANSFERASE"/>
    <property type="match status" value="1"/>
</dbReference>
<dbReference type="InterPro" id="IPR023606">
    <property type="entry name" value="CoA-Trfase_III_dom_1_sf"/>
</dbReference>
<dbReference type="InterPro" id="IPR050483">
    <property type="entry name" value="CoA-transferase_III_domain"/>
</dbReference>
<accession>G6EGJ6</accession>
<gene>
    <name evidence="2" type="ORF">NSU_3426</name>
</gene>
<dbReference type="PATRIC" id="fig|1088721.3.peg.3379"/>
<dbReference type="Pfam" id="PF02515">
    <property type="entry name" value="CoA_transf_3"/>
    <property type="match status" value="1"/>
</dbReference>
<organism evidence="2 3">
    <name type="scientific">Novosphingobium pentaromativorans US6-1</name>
    <dbReference type="NCBI Taxonomy" id="1088721"/>
    <lineage>
        <taxon>Bacteria</taxon>
        <taxon>Pseudomonadati</taxon>
        <taxon>Pseudomonadota</taxon>
        <taxon>Alphaproteobacteria</taxon>
        <taxon>Sphingomonadales</taxon>
        <taxon>Sphingomonadaceae</taxon>
        <taxon>Novosphingobium</taxon>
    </lineage>
</organism>
<keyword evidence="1" id="KW-0808">Transferase</keyword>
<dbReference type="InterPro" id="IPR044855">
    <property type="entry name" value="CoA-Trfase_III_dom3_sf"/>
</dbReference>
<dbReference type="SUPFAM" id="SSF89796">
    <property type="entry name" value="CoA-transferase family III (CaiB/BaiF)"/>
    <property type="match status" value="1"/>
</dbReference>
<name>G6EGJ6_9SPHN</name>
<dbReference type="Gene3D" id="3.30.1540.10">
    <property type="entry name" value="formyl-coa transferase, domain 3"/>
    <property type="match status" value="1"/>
</dbReference>
<protein>
    <submittedName>
        <fullName evidence="2">Caib/baif family protein</fullName>
    </submittedName>
</protein>
<dbReference type="AlphaFoldDB" id="G6EGJ6"/>
<keyword evidence="3" id="KW-1185">Reference proteome</keyword>
<comment type="caution">
    <text evidence="2">The sequence shown here is derived from an EMBL/GenBank/DDBJ whole genome shotgun (WGS) entry which is preliminary data.</text>
</comment>
<dbReference type="EMBL" id="AGFM01000055">
    <property type="protein sequence ID" value="EHJ59543.1"/>
    <property type="molecule type" value="Genomic_DNA"/>
</dbReference>
<dbReference type="Gene3D" id="3.40.50.10540">
    <property type="entry name" value="Crotonobetainyl-coa:carnitine coa-transferase, domain 1"/>
    <property type="match status" value="1"/>
</dbReference>
<evidence type="ECO:0000256" key="1">
    <source>
        <dbReference type="ARBA" id="ARBA00022679"/>
    </source>
</evidence>
<dbReference type="InterPro" id="IPR003673">
    <property type="entry name" value="CoA-Trfase_fam_III"/>
</dbReference>
<dbReference type="RefSeq" id="WP_007014334.1">
    <property type="nucleotide sequence ID" value="NZ_AGFM01000055.1"/>
</dbReference>
<dbReference type="GO" id="GO:0008410">
    <property type="term" value="F:CoA-transferase activity"/>
    <property type="evidence" value="ECO:0007669"/>
    <property type="project" value="TreeGrafter"/>
</dbReference>
<proteinExistence type="predicted"/>
<dbReference type="Proteomes" id="UP000004030">
    <property type="component" value="Unassembled WGS sequence"/>
</dbReference>
<sequence length="414" mass="44916">MTISDRTDSGQAFAKGPLTDLRVIEMGQLLAGPFCGQLLADFGAEVIKVEPPVMGDPMRVWGRGKLEDGQGLWWPVVARNKKSIEVNLREAEGQQIIRDLVAKSDILIENFRAGTMEKWGLGYEELAKINPGLIMIRVSGYGQTGPYSHKAGYAAIGEAMGGLRYVVGDPANPPSRTGISLGDTLAGTFGCIGGLMALHAREQTGRGQVVDSAIYESVLAVMENLVTEYDKAGYIRERTGAILPNIAPSNIYPVKGGLFVLIAANQDTVFSRLAEAMGRPELASDPRYATHTARGERQAELDALIGEWTATMDREELGKLLDEHSVPRGDIYRAPEMLEDAHFKARQAIIDVPHPAFGSFKMQNVFPKLSQTPGQVNWAGPALGQHNREVFEDLLGYSVESVADLAQRKVIGAA</sequence>